<evidence type="ECO:0000313" key="2">
    <source>
        <dbReference type="Proteomes" id="UP000015688"/>
    </source>
</evidence>
<dbReference type="Proteomes" id="UP000015688">
    <property type="component" value="Unassembled WGS sequence"/>
</dbReference>
<reference evidence="1 2" key="1">
    <citation type="submission" date="2013-06" db="EMBL/GenBank/DDBJ databases">
        <authorList>
            <person name="Walk S."/>
            <person name="Aronoff D."/>
            <person name="Young V.Y."/>
            <person name="Marsh J."/>
            <person name="Harrison L."/>
            <person name="Daugherty S.C."/>
            <person name="Shefchek K.A."/>
            <person name="Hine E.E."/>
            <person name="Tallon L.J."/>
            <person name="Sadzewicz L.K."/>
            <person name="Rasko D.A."/>
        </authorList>
    </citation>
    <scope>NUCLEOTIDE SEQUENCE [LARGE SCALE GENOMIC DNA]</scope>
    <source>
        <strain evidence="1 2">ATCC 638</strain>
    </source>
</reference>
<comment type="caution">
    <text evidence="1">The sequence shown here is derived from an EMBL/GenBank/DDBJ whole genome shotgun (WGS) entry which is preliminary data.</text>
</comment>
<dbReference type="PATRIC" id="fig|1233171.3.peg.1584"/>
<accession>T4VGA6</accession>
<dbReference type="AlphaFoldDB" id="T4VGA6"/>
<sequence length="151" mass="16950">MYLKKLNIILSITLLIFIGSVNTSSAIKTSSQTSNSNEITKNLDHLDNNMYILIKSISAEEFNQGEVKKQIKFLGSLISELNKKASNLPKEQRDVTATLKCILSFYNLSVIKADDYVNSKNSNDLISSIDAFSTGYKTSLNLRNQMFKARK</sequence>
<dbReference type="RefSeq" id="WP_021432863.1">
    <property type="nucleotide sequence ID" value="NZ_AVNC01000015.1"/>
</dbReference>
<gene>
    <name evidence="1" type="ORF">C672_1693</name>
</gene>
<dbReference type="EMBL" id="AVNC01000015">
    <property type="protein sequence ID" value="EQK42749.1"/>
    <property type="molecule type" value="Genomic_DNA"/>
</dbReference>
<proteinExistence type="predicted"/>
<dbReference type="GeneID" id="67472540"/>
<name>T4VGA6_PARBF</name>
<organism evidence="1 2">
    <name type="scientific">Paraclostridium bifermentans ATCC 638 = DSM 14991</name>
    <dbReference type="NCBI Taxonomy" id="1233171"/>
    <lineage>
        <taxon>Bacteria</taxon>
        <taxon>Bacillati</taxon>
        <taxon>Bacillota</taxon>
        <taxon>Clostridia</taxon>
        <taxon>Peptostreptococcales</taxon>
        <taxon>Peptostreptococcaceae</taxon>
        <taxon>Paraclostridium</taxon>
    </lineage>
</organism>
<protein>
    <submittedName>
        <fullName evidence="1">Uncharacterized protein</fullName>
    </submittedName>
</protein>
<evidence type="ECO:0000313" key="1">
    <source>
        <dbReference type="EMBL" id="EQK42749.1"/>
    </source>
</evidence>